<protein>
    <recommendedName>
        <fullName evidence="3 9">Flagellar biosynthetic protein FliQ</fullName>
    </recommendedName>
</protein>
<dbReference type="InterPro" id="IPR006305">
    <property type="entry name" value="FliQ"/>
</dbReference>
<accession>A0A518E0J1</accession>
<keyword evidence="10" id="KW-0969">Cilium</keyword>
<dbReference type="GO" id="GO:0009425">
    <property type="term" value="C:bacterial-type flagellum basal body"/>
    <property type="evidence" value="ECO:0007669"/>
    <property type="project" value="UniProtKB-SubCell"/>
</dbReference>
<evidence type="ECO:0000256" key="2">
    <source>
        <dbReference type="ARBA" id="ARBA00006156"/>
    </source>
</evidence>
<evidence type="ECO:0000313" key="11">
    <source>
        <dbReference type="Proteomes" id="UP000317648"/>
    </source>
</evidence>
<dbReference type="PIRSF" id="PIRSF004669">
    <property type="entry name" value="FliQ"/>
    <property type="match status" value="1"/>
</dbReference>
<evidence type="ECO:0000256" key="1">
    <source>
        <dbReference type="ARBA" id="ARBA00004651"/>
    </source>
</evidence>
<dbReference type="Proteomes" id="UP000317648">
    <property type="component" value="Chromosome"/>
</dbReference>
<evidence type="ECO:0000256" key="5">
    <source>
        <dbReference type="ARBA" id="ARBA00022692"/>
    </source>
</evidence>
<comment type="function">
    <text evidence="9">Role in flagellar biosynthesis.</text>
</comment>
<dbReference type="KEGG" id="lcre:Pla8534_54490"/>
<comment type="subcellular location">
    <subcellularLocation>
        <location evidence="1 9">Cell membrane</location>
        <topology evidence="1">Multi-pass membrane protein</topology>
    </subcellularLocation>
    <subcellularLocation>
        <location evidence="9">Bacterial flagellum basal body</location>
    </subcellularLocation>
</comment>
<dbReference type="AlphaFoldDB" id="A0A518E0J1"/>
<dbReference type="PANTHER" id="PTHR34040:SF2">
    <property type="entry name" value="FLAGELLAR BIOSYNTHETIC PROTEIN FLIQ"/>
    <property type="match status" value="1"/>
</dbReference>
<name>A0A518E0J1_9BACT</name>
<feature type="transmembrane region" description="Helical" evidence="9">
    <location>
        <begin position="51"/>
        <end position="70"/>
    </location>
</feature>
<evidence type="ECO:0000256" key="7">
    <source>
        <dbReference type="ARBA" id="ARBA00023136"/>
    </source>
</evidence>
<proteinExistence type="inferred from homology"/>
<dbReference type="OrthoDB" id="9806440at2"/>
<feature type="transmembrane region" description="Helical" evidence="9">
    <location>
        <begin position="12"/>
        <end position="39"/>
    </location>
</feature>
<keyword evidence="4 9" id="KW-1003">Cell membrane</keyword>
<gene>
    <name evidence="9 10" type="primary">fliQ</name>
    <name evidence="10" type="ORF">Pla8534_54490</name>
</gene>
<dbReference type="NCBIfam" id="TIGR01402">
    <property type="entry name" value="fliQ"/>
    <property type="match status" value="1"/>
</dbReference>
<keyword evidence="11" id="KW-1185">Reference proteome</keyword>
<evidence type="ECO:0000256" key="6">
    <source>
        <dbReference type="ARBA" id="ARBA00022989"/>
    </source>
</evidence>
<evidence type="ECO:0000256" key="4">
    <source>
        <dbReference type="ARBA" id="ARBA00022475"/>
    </source>
</evidence>
<reference evidence="10 11" key="1">
    <citation type="submission" date="2019-02" db="EMBL/GenBank/DDBJ databases">
        <title>Deep-cultivation of Planctomycetes and their phenomic and genomic characterization uncovers novel biology.</title>
        <authorList>
            <person name="Wiegand S."/>
            <person name="Jogler M."/>
            <person name="Boedeker C."/>
            <person name="Pinto D."/>
            <person name="Vollmers J."/>
            <person name="Rivas-Marin E."/>
            <person name="Kohn T."/>
            <person name="Peeters S.H."/>
            <person name="Heuer A."/>
            <person name="Rast P."/>
            <person name="Oberbeckmann S."/>
            <person name="Bunk B."/>
            <person name="Jeske O."/>
            <person name="Meyerdierks A."/>
            <person name="Storesund J.E."/>
            <person name="Kallscheuer N."/>
            <person name="Luecker S."/>
            <person name="Lage O.M."/>
            <person name="Pohl T."/>
            <person name="Merkel B.J."/>
            <person name="Hornburger P."/>
            <person name="Mueller R.-W."/>
            <person name="Bruemmer F."/>
            <person name="Labrenz M."/>
            <person name="Spormann A.M."/>
            <person name="Op den Camp H."/>
            <person name="Overmann J."/>
            <person name="Amann R."/>
            <person name="Jetten M.S.M."/>
            <person name="Mascher T."/>
            <person name="Medema M.H."/>
            <person name="Devos D.P."/>
            <person name="Kaster A.-K."/>
            <person name="Ovreas L."/>
            <person name="Rohde M."/>
            <person name="Galperin M.Y."/>
            <person name="Jogler C."/>
        </authorList>
    </citation>
    <scope>NUCLEOTIDE SEQUENCE [LARGE SCALE GENOMIC DNA]</scope>
    <source>
        <strain evidence="10 11">Pla85_3_4</strain>
    </source>
</reference>
<dbReference type="GO" id="GO:0005886">
    <property type="term" value="C:plasma membrane"/>
    <property type="evidence" value="ECO:0007669"/>
    <property type="project" value="UniProtKB-SubCell"/>
</dbReference>
<keyword evidence="6 9" id="KW-1133">Transmembrane helix</keyword>
<keyword evidence="7 9" id="KW-0472">Membrane</keyword>
<keyword evidence="8 9" id="KW-0975">Bacterial flagellum</keyword>
<dbReference type="Pfam" id="PF01313">
    <property type="entry name" value="Bac_export_3"/>
    <property type="match status" value="1"/>
</dbReference>
<evidence type="ECO:0000256" key="9">
    <source>
        <dbReference type="RuleBase" id="RU364090"/>
    </source>
</evidence>
<dbReference type="GO" id="GO:0009306">
    <property type="term" value="P:protein secretion"/>
    <property type="evidence" value="ECO:0007669"/>
    <property type="project" value="InterPro"/>
</dbReference>
<comment type="similarity">
    <text evidence="2 9">Belongs to the FliQ/MopD/SpaQ family.</text>
</comment>
<dbReference type="PANTHER" id="PTHR34040">
    <property type="entry name" value="FLAGELLAR BIOSYNTHETIC PROTEIN FLIQ"/>
    <property type="match status" value="1"/>
</dbReference>
<dbReference type="GO" id="GO:0044780">
    <property type="term" value="P:bacterial-type flagellum assembly"/>
    <property type="evidence" value="ECO:0007669"/>
    <property type="project" value="InterPro"/>
</dbReference>
<evidence type="ECO:0000256" key="8">
    <source>
        <dbReference type="ARBA" id="ARBA00023143"/>
    </source>
</evidence>
<evidence type="ECO:0000313" key="10">
    <source>
        <dbReference type="EMBL" id="QDU97599.1"/>
    </source>
</evidence>
<dbReference type="EMBL" id="CP036433">
    <property type="protein sequence ID" value="QDU97599.1"/>
    <property type="molecule type" value="Genomic_DNA"/>
</dbReference>
<dbReference type="InterPro" id="IPR002191">
    <property type="entry name" value="Bac_export_3"/>
</dbReference>
<keyword evidence="10" id="KW-0282">Flagellum</keyword>
<keyword evidence="5 9" id="KW-0812">Transmembrane</keyword>
<dbReference type="PRINTS" id="PR00952">
    <property type="entry name" value="TYPE3IMQPROT"/>
</dbReference>
<dbReference type="RefSeq" id="WP_145056363.1">
    <property type="nucleotide sequence ID" value="NZ_CP036433.1"/>
</dbReference>
<sequence length="91" mass="9579">MDSQTAIDLGQRAIATMMLVGGPVLVVGLVVGLLIGLLQALTQVQDQTVSFVPKIVAMILAASFCLPWLVQVMMDYTHQVISNIPAVISGG</sequence>
<evidence type="ECO:0000256" key="3">
    <source>
        <dbReference type="ARBA" id="ARBA00021718"/>
    </source>
</evidence>
<organism evidence="10 11">
    <name type="scientific">Lignipirellula cremea</name>
    <dbReference type="NCBI Taxonomy" id="2528010"/>
    <lineage>
        <taxon>Bacteria</taxon>
        <taxon>Pseudomonadati</taxon>
        <taxon>Planctomycetota</taxon>
        <taxon>Planctomycetia</taxon>
        <taxon>Pirellulales</taxon>
        <taxon>Pirellulaceae</taxon>
        <taxon>Lignipirellula</taxon>
    </lineage>
</organism>
<keyword evidence="10" id="KW-0966">Cell projection</keyword>